<evidence type="ECO:0000313" key="3">
    <source>
        <dbReference type="EMBL" id="TGD19928.1"/>
    </source>
</evidence>
<feature type="compositionally biased region" description="Low complexity" evidence="1">
    <location>
        <begin position="100"/>
        <end position="125"/>
    </location>
</feature>
<accession>A0A4Z0JDV2</accession>
<dbReference type="EMBL" id="RKLX01000002">
    <property type="protein sequence ID" value="TGD19928.1"/>
    <property type="molecule type" value="Genomic_DNA"/>
</dbReference>
<reference evidence="3 4" key="1">
    <citation type="submission" date="2018-10" db="EMBL/GenBank/DDBJ databases">
        <title>Lactobacillus sp. R7 and Lactobacillus sp. R19 isolated from fermented mustard green product of Taiwan.</title>
        <authorList>
            <person name="Lin S.-T."/>
        </authorList>
    </citation>
    <scope>NUCLEOTIDE SEQUENCE [LARGE SCALE GENOMIC DNA]</scope>
    <source>
        <strain evidence="3 4">BCRC 81129</strain>
    </source>
</reference>
<evidence type="ECO:0000256" key="1">
    <source>
        <dbReference type="SAM" id="MobiDB-lite"/>
    </source>
</evidence>
<dbReference type="InterPro" id="IPR044081">
    <property type="entry name" value="DUF5776"/>
</dbReference>
<name>A0A4Z0JDV2_9LACO</name>
<dbReference type="OrthoDB" id="2330063at2"/>
<evidence type="ECO:0000259" key="2">
    <source>
        <dbReference type="Pfam" id="PF19087"/>
    </source>
</evidence>
<sequence length="282" mass="31663">MTLRVYLEKYENPSPNQSNNYSQYNGMLPQIFNGLTTTTLAKASRDIPGYTAKTVTEDPNDHKVPVRVEDDQPEAYNYNFTYHYVKTPAKPDQPATIPDTSSTTPAESTNSESTSESGTEPATGTPVAVKGEAVTATKKIGLYRHATFTKANRLHWYAKQARTQRPQFVVTGYAHSKNGLLRYQVRDVNHTAKTDGQRGYITAKDTYVTPTYYQKQPTTVRVISPRGINAYRHVDLSGRATQHYRRGSVLKIKGIERHHLTTRLVLANGHYITGNKTLVIKK</sequence>
<dbReference type="Pfam" id="PF19087">
    <property type="entry name" value="DUF5776"/>
    <property type="match status" value="1"/>
</dbReference>
<dbReference type="Proteomes" id="UP000297348">
    <property type="component" value="Unassembled WGS sequence"/>
</dbReference>
<gene>
    <name evidence="3" type="ORF">EGT51_01690</name>
</gene>
<organism evidence="3 4">
    <name type="scientific">Levilactobacillus suantsaiihabitans</name>
    <dbReference type="NCBI Taxonomy" id="2487722"/>
    <lineage>
        <taxon>Bacteria</taxon>
        <taxon>Bacillati</taxon>
        <taxon>Bacillota</taxon>
        <taxon>Bacilli</taxon>
        <taxon>Lactobacillales</taxon>
        <taxon>Lactobacillaceae</taxon>
        <taxon>Levilactobacillus</taxon>
    </lineage>
</organism>
<feature type="domain" description="DUF5776" evidence="2">
    <location>
        <begin position="212"/>
        <end position="279"/>
    </location>
</feature>
<feature type="region of interest" description="Disordered" evidence="1">
    <location>
        <begin position="87"/>
        <end position="129"/>
    </location>
</feature>
<dbReference type="AlphaFoldDB" id="A0A4Z0JDV2"/>
<dbReference type="RefSeq" id="WP_135367074.1">
    <property type="nucleotide sequence ID" value="NZ_RKLX01000002.1"/>
</dbReference>
<evidence type="ECO:0000313" key="4">
    <source>
        <dbReference type="Proteomes" id="UP000297348"/>
    </source>
</evidence>
<proteinExistence type="predicted"/>
<comment type="caution">
    <text evidence="3">The sequence shown here is derived from an EMBL/GenBank/DDBJ whole genome shotgun (WGS) entry which is preliminary data.</text>
</comment>
<keyword evidence="4" id="KW-1185">Reference proteome</keyword>
<protein>
    <recommendedName>
        <fullName evidence="2">DUF5776 domain-containing protein</fullName>
    </recommendedName>
</protein>